<reference evidence="1 2" key="1">
    <citation type="journal article" date="2014" name="Nature">
        <title>The genome of Eucalyptus grandis.</title>
        <authorList>
            <person name="Myburg A.A."/>
            <person name="Grattapaglia D."/>
            <person name="Tuskan G.A."/>
            <person name="Hellsten U."/>
            <person name="Hayes R.D."/>
            <person name="Grimwood J."/>
            <person name="Jenkins J."/>
            <person name="Lindquist E."/>
            <person name="Tice H."/>
            <person name="Bauer D."/>
            <person name="Goodstein D.M."/>
            <person name="Dubchak I."/>
            <person name="Poliakov A."/>
            <person name="Mizrachi E."/>
            <person name="Kullan A.R."/>
            <person name="Hussey S.G."/>
            <person name="Pinard D."/>
            <person name="van der Merwe K."/>
            <person name="Singh P."/>
            <person name="van Jaarsveld I."/>
            <person name="Silva-Junior O.B."/>
            <person name="Togawa R.C."/>
            <person name="Pappas M.R."/>
            <person name="Faria D.A."/>
            <person name="Sansaloni C.P."/>
            <person name="Petroli C.D."/>
            <person name="Yang X."/>
            <person name="Ranjan P."/>
            <person name="Tschaplinski T.J."/>
            <person name="Ye C.Y."/>
            <person name="Li T."/>
            <person name="Sterck L."/>
            <person name="Vanneste K."/>
            <person name="Murat F."/>
            <person name="Soler M."/>
            <person name="Clemente H.S."/>
            <person name="Saidi N."/>
            <person name="Cassan-Wang H."/>
            <person name="Dunand C."/>
            <person name="Hefer C.A."/>
            <person name="Bornberg-Bauer E."/>
            <person name="Kersting A.R."/>
            <person name="Vining K."/>
            <person name="Amarasinghe V."/>
            <person name="Ranik M."/>
            <person name="Naithani S."/>
            <person name="Elser J."/>
            <person name="Boyd A.E."/>
            <person name="Liston A."/>
            <person name="Spatafora J.W."/>
            <person name="Dharmwardhana P."/>
            <person name="Raja R."/>
            <person name="Sullivan C."/>
            <person name="Romanel E."/>
            <person name="Alves-Ferreira M."/>
            <person name="Kulheim C."/>
            <person name="Foley W."/>
            <person name="Carocha V."/>
            <person name="Paiva J."/>
            <person name="Kudrna D."/>
            <person name="Brommonschenkel S.H."/>
            <person name="Pasquali G."/>
            <person name="Byrne M."/>
            <person name="Rigault P."/>
            <person name="Tibbits J."/>
            <person name="Spokevicius A."/>
            <person name="Jones R.C."/>
            <person name="Steane D.A."/>
            <person name="Vaillancourt R.E."/>
            <person name="Potts B.M."/>
            <person name="Joubert F."/>
            <person name="Barry K."/>
            <person name="Pappas G.J."/>
            <person name="Strauss S.H."/>
            <person name="Jaiswal P."/>
            <person name="Grima-Pettenati J."/>
            <person name="Salse J."/>
            <person name="Van de Peer Y."/>
            <person name="Rokhsar D.S."/>
            <person name="Schmutz J."/>
        </authorList>
    </citation>
    <scope>NUCLEOTIDE SEQUENCE [LARGE SCALE GENOMIC DNA]</scope>
    <source>
        <strain evidence="2">cv. BRASUZ1</strain>
        <tissue evidence="1">Leaf extractions</tissue>
    </source>
</reference>
<gene>
    <name evidence="1" type="ORF">EUGRSUZ_C02481</name>
</gene>
<keyword evidence="2" id="KW-1185">Reference proteome</keyword>
<sequence length="546" mass="57051">MTPVWIFPRRSASCTSPSDRRESPESVRGFEVLLSPCLSVSLSSRRVQCCGCCWCAAGGGGGGRREPVMAGAGGASSGALEAGGGRPGELPSSAGGGGGGGGAGSGTGGGPPSETLGAAASDCDRGEGSKASSPAAEESKVIKEQVQQSHQEGLAVGAGETIQTQTQIQLRLSPCAMATSELSPTSVTQSISSIPSPTPVEQGSGMKTTGSCMPDPDIRSSYTRNAPRALRTSNIDGYSWRKYGQKQVKSPKGSRSYFRCTNTECSAKKIEICDELGHMLETVYRSQHNHDPPKKANGMLEGKFEKSVGPVAKHLSNNHSARVLDDSVPSSSSKEPAQEIPAKAKSEHQNSVGFGGKGETTIKNEHVNEIEHRQSGKKNKSCHSDPQPKPGKKAKIVVHAAGDVGISADGYRWRKYGQKMVKGNPRPRNYYRCTSAGCPVRKQIETAVDNANAVLITYKGVHDHDMPVPKKRHGPPSAPLVAAAAPASMSSAPHKKVDAAQNGKASTKLSVDAGGELTGEAMELGGEKAMESARTLLSIGIEIKPC</sequence>
<comment type="caution">
    <text evidence="1">The sequence shown here is derived from an EMBL/GenBank/DDBJ whole genome shotgun (WGS) entry which is preliminary data.</text>
</comment>
<proteinExistence type="predicted"/>
<accession>A0ACC3LGD8</accession>
<dbReference type="Proteomes" id="UP000030711">
    <property type="component" value="Chromosome 3"/>
</dbReference>
<evidence type="ECO:0000313" key="1">
    <source>
        <dbReference type="EMBL" id="KAK3437889.1"/>
    </source>
</evidence>
<name>A0ACC3LGD8_EUCGR</name>
<evidence type="ECO:0000313" key="2">
    <source>
        <dbReference type="Proteomes" id="UP000030711"/>
    </source>
</evidence>
<organism evidence="1 2">
    <name type="scientific">Eucalyptus grandis</name>
    <name type="common">Flooded gum</name>
    <dbReference type="NCBI Taxonomy" id="71139"/>
    <lineage>
        <taxon>Eukaryota</taxon>
        <taxon>Viridiplantae</taxon>
        <taxon>Streptophyta</taxon>
        <taxon>Embryophyta</taxon>
        <taxon>Tracheophyta</taxon>
        <taxon>Spermatophyta</taxon>
        <taxon>Magnoliopsida</taxon>
        <taxon>eudicotyledons</taxon>
        <taxon>Gunneridae</taxon>
        <taxon>Pentapetalae</taxon>
        <taxon>rosids</taxon>
        <taxon>malvids</taxon>
        <taxon>Myrtales</taxon>
        <taxon>Myrtaceae</taxon>
        <taxon>Myrtoideae</taxon>
        <taxon>Eucalypteae</taxon>
        <taxon>Eucalyptus</taxon>
    </lineage>
</organism>
<protein>
    <submittedName>
        <fullName evidence="1">Uncharacterized protein</fullName>
    </submittedName>
</protein>
<dbReference type="EMBL" id="CM064437">
    <property type="protein sequence ID" value="KAK3437889.1"/>
    <property type="molecule type" value="Genomic_DNA"/>
</dbReference>